<evidence type="ECO:0000256" key="8">
    <source>
        <dbReference type="ARBA" id="ARBA00022679"/>
    </source>
</evidence>
<sequence length="296" mass="32725">MNKIKLRKLLEHFLLEDLGEQDITSTAIFPVTHRGSGIFIAKQDGVIAGLQIIEEAYRLFDHSFKVRLFKQDGQRVYSGEKIAEVEGPVPYLLSGERVILNLIQRLSGIATRTYDSVRALDSNHTRICDTRKTTPGLRMLEKYAVTCGGGRNHRFGLYDGVMIKDNHIEFCGTITKAIEAVRNNAGHMVKIEVETETKEQVLEAVRANADIIMFDNRSSEEVAEFVKYVPAGIVTEASGGITIHQLANYKNTGVDYISLGYLTHSAAALDISLVVDNQSIGGNFIEDAGYASTAKQ</sequence>
<evidence type="ECO:0000313" key="16">
    <source>
        <dbReference type="Proteomes" id="UP000198694"/>
    </source>
</evidence>
<dbReference type="InterPro" id="IPR002638">
    <property type="entry name" value="Quinolinate_PRibosylTrfase_C"/>
</dbReference>
<protein>
    <recommendedName>
        <fullName evidence="11">Probable nicotinate-nucleotide pyrophosphorylase [carboxylating]</fullName>
        <ecNumber evidence="5">2.4.2.19</ecNumber>
    </recommendedName>
    <alternativeName>
        <fullName evidence="9">Quinolinate phosphoribosyltransferase [decarboxylating]</fullName>
    </alternativeName>
</protein>
<dbReference type="Gene3D" id="3.20.20.70">
    <property type="entry name" value="Aldolase class I"/>
    <property type="match status" value="1"/>
</dbReference>
<dbReference type="PIRSF" id="PIRSF006250">
    <property type="entry name" value="NadC_ModD"/>
    <property type="match status" value="1"/>
</dbReference>
<evidence type="ECO:0000256" key="3">
    <source>
        <dbReference type="ARBA" id="ARBA00009400"/>
    </source>
</evidence>
<reference evidence="15 16" key="1">
    <citation type="submission" date="2016-10" db="EMBL/GenBank/DDBJ databases">
        <authorList>
            <person name="de Groot N.N."/>
        </authorList>
    </citation>
    <scope>NUCLEOTIDE SEQUENCE [LARGE SCALE GENOMIC DNA]</scope>
    <source>
        <strain evidence="15 16">CGMCC 1.6502</strain>
    </source>
</reference>
<dbReference type="RefSeq" id="WP_093217454.1">
    <property type="nucleotide sequence ID" value="NZ_FNFL01000010.1"/>
</dbReference>
<dbReference type="CDD" id="cd01572">
    <property type="entry name" value="QPRTase"/>
    <property type="match status" value="1"/>
</dbReference>
<dbReference type="GO" id="GO:0009435">
    <property type="term" value="P:NAD+ biosynthetic process"/>
    <property type="evidence" value="ECO:0007669"/>
    <property type="project" value="UniProtKB-UniPathway"/>
</dbReference>
<dbReference type="Gene3D" id="3.90.1170.20">
    <property type="entry name" value="Quinolinate phosphoribosyl transferase, N-terminal domain"/>
    <property type="match status" value="1"/>
</dbReference>
<dbReference type="AlphaFoldDB" id="A0A1G9D8R2"/>
<dbReference type="Pfam" id="PF02749">
    <property type="entry name" value="QRPTase_N"/>
    <property type="match status" value="1"/>
</dbReference>
<feature type="domain" description="Quinolinate phosphoribosyl transferase N-terminal" evidence="14">
    <location>
        <begin position="22"/>
        <end position="107"/>
    </location>
</feature>
<dbReference type="GO" id="GO:0034213">
    <property type="term" value="P:quinolinate catabolic process"/>
    <property type="evidence" value="ECO:0007669"/>
    <property type="project" value="TreeGrafter"/>
</dbReference>
<name>A0A1G9D8R2_9BACI</name>
<dbReference type="EMBL" id="FNFL01000010">
    <property type="protein sequence ID" value="SDK60241.1"/>
    <property type="molecule type" value="Genomic_DNA"/>
</dbReference>
<dbReference type="InterPro" id="IPR022412">
    <property type="entry name" value="Quinolinate_PRibosylTrfase_N"/>
</dbReference>
<dbReference type="EC" id="2.4.2.19" evidence="5"/>
<gene>
    <name evidence="15" type="ORF">SAMN05216243_0033</name>
</gene>
<dbReference type="GO" id="GO:0005737">
    <property type="term" value="C:cytoplasm"/>
    <property type="evidence" value="ECO:0007669"/>
    <property type="project" value="TreeGrafter"/>
</dbReference>
<dbReference type="SUPFAM" id="SSF54675">
    <property type="entry name" value="Nicotinate/Quinolinate PRTase N-terminal domain-like"/>
    <property type="match status" value="1"/>
</dbReference>
<evidence type="ECO:0000256" key="7">
    <source>
        <dbReference type="ARBA" id="ARBA00022676"/>
    </source>
</evidence>
<dbReference type="FunFam" id="3.90.1170.20:FF:000001">
    <property type="entry name" value="Nicotinate-nucleotide diphosphorylase (Carboxylating)"/>
    <property type="match status" value="1"/>
</dbReference>
<dbReference type="NCBIfam" id="TIGR00078">
    <property type="entry name" value="nadC"/>
    <property type="match status" value="1"/>
</dbReference>
<comment type="subunit">
    <text evidence="4">Hexamer formed by 3 homodimers.</text>
</comment>
<proteinExistence type="inferred from homology"/>
<dbReference type="GO" id="GO:0004514">
    <property type="term" value="F:nicotinate-nucleotide diphosphorylase (carboxylating) activity"/>
    <property type="evidence" value="ECO:0007669"/>
    <property type="project" value="UniProtKB-EC"/>
</dbReference>
<evidence type="ECO:0000256" key="5">
    <source>
        <dbReference type="ARBA" id="ARBA00011944"/>
    </source>
</evidence>
<evidence type="ECO:0000256" key="4">
    <source>
        <dbReference type="ARBA" id="ARBA00011218"/>
    </source>
</evidence>
<evidence type="ECO:0000256" key="2">
    <source>
        <dbReference type="ARBA" id="ARBA00004893"/>
    </source>
</evidence>
<dbReference type="FunFam" id="3.20.20.70:FF:000030">
    <property type="entry name" value="Nicotinate-nucleotide pyrophosphorylase, carboxylating"/>
    <property type="match status" value="1"/>
</dbReference>
<evidence type="ECO:0000256" key="6">
    <source>
        <dbReference type="ARBA" id="ARBA00022642"/>
    </source>
</evidence>
<comment type="catalytic activity">
    <reaction evidence="10">
        <text>nicotinate beta-D-ribonucleotide + CO2 + diphosphate = quinolinate + 5-phospho-alpha-D-ribose 1-diphosphate + 2 H(+)</text>
        <dbReference type="Rhea" id="RHEA:12733"/>
        <dbReference type="ChEBI" id="CHEBI:15378"/>
        <dbReference type="ChEBI" id="CHEBI:16526"/>
        <dbReference type="ChEBI" id="CHEBI:29959"/>
        <dbReference type="ChEBI" id="CHEBI:33019"/>
        <dbReference type="ChEBI" id="CHEBI:57502"/>
        <dbReference type="ChEBI" id="CHEBI:58017"/>
        <dbReference type="EC" id="2.4.2.19"/>
    </reaction>
</comment>
<organism evidence="15 16">
    <name type="scientific">Sediminibacillus albus</name>
    <dbReference type="NCBI Taxonomy" id="407036"/>
    <lineage>
        <taxon>Bacteria</taxon>
        <taxon>Bacillati</taxon>
        <taxon>Bacillota</taxon>
        <taxon>Bacilli</taxon>
        <taxon>Bacillales</taxon>
        <taxon>Bacillaceae</taxon>
        <taxon>Sediminibacillus</taxon>
    </lineage>
</organism>
<evidence type="ECO:0000256" key="9">
    <source>
        <dbReference type="ARBA" id="ARBA00033102"/>
    </source>
</evidence>
<dbReference type="Pfam" id="PF01729">
    <property type="entry name" value="QRPTase_C"/>
    <property type="match status" value="1"/>
</dbReference>
<dbReference type="UniPathway" id="UPA00253">
    <property type="reaction ID" value="UER00331"/>
</dbReference>
<dbReference type="PANTHER" id="PTHR32179">
    <property type="entry name" value="NICOTINATE-NUCLEOTIDE PYROPHOSPHORYLASE [CARBOXYLATING]"/>
    <property type="match status" value="1"/>
</dbReference>
<dbReference type="STRING" id="407036.SAMN05216243_0033"/>
<comment type="pathway">
    <text evidence="2">Cofactor biosynthesis; NAD(+) biosynthesis; nicotinate D-ribonucleotide from quinolinate: step 1/1.</text>
</comment>
<keyword evidence="8 12" id="KW-0808">Transferase</keyword>
<keyword evidence="16" id="KW-1185">Reference proteome</keyword>
<evidence type="ECO:0000256" key="11">
    <source>
        <dbReference type="ARBA" id="ARBA00069173"/>
    </source>
</evidence>
<evidence type="ECO:0000259" key="13">
    <source>
        <dbReference type="Pfam" id="PF01729"/>
    </source>
</evidence>
<keyword evidence="6" id="KW-0662">Pyridine nucleotide biosynthesis</keyword>
<dbReference type="InterPro" id="IPR004393">
    <property type="entry name" value="NadC"/>
</dbReference>
<evidence type="ECO:0000256" key="1">
    <source>
        <dbReference type="ARBA" id="ARBA00003237"/>
    </source>
</evidence>
<dbReference type="SUPFAM" id="SSF51690">
    <property type="entry name" value="Nicotinate/Quinolinate PRTase C-terminal domain-like"/>
    <property type="match status" value="1"/>
</dbReference>
<evidence type="ECO:0000256" key="12">
    <source>
        <dbReference type="PIRNR" id="PIRNR006250"/>
    </source>
</evidence>
<dbReference type="InterPro" id="IPR036068">
    <property type="entry name" value="Nicotinate_pribotase-like_C"/>
</dbReference>
<evidence type="ECO:0000256" key="10">
    <source>
        <dbReference type="ARBA" id="ARBA00047445"/>
    </source>
</evidence>
<comment type="function">
    <text evidence="1">Involved in the catabolism of quinolinic acid (QA).</text>
</comment>
<evidence type="ECO:0000259" key="14">
    <source>
        <dbReference type="Pfam" id="PF02749"/>
    </source>
</evidence>
<evidence type="ECO:0000313" key="15">
    <source>
        <dbReference type="EMBL" id="SDK60241.1"/>
    </source>
</evidence>
<dbReference type="Proteomes" id="UP000198694">
    <property type="component" value="Unassembled WGS sequence"/>
</dbReference>
<dbReference type="InterPro" id="IPR037128">
    <property type="entry name" value="Quinolinate_PRibosylTase_N_sf"/>
</dbReference>
<accession>A0A1G9D8R2</accession>
<dbReference type="OrthoDB" id="9782546at2"/>
<dbReference type="InterPro" id="IPR027277">
    <property type="entry name" value="NadC/ModD"/>
</dbReference>
<feature type="domain" description="Quinolinate phosphoribosyl transferase C-terminal" evidence="13">
    <location>
        <begin position="109"/>
        <end position="273"/>
    </location>
</feature>
<comment type="similarity">
    <text evidence="3 12">Belongs to the NadC/ModD family.</text>
</comment>
<dbReference type="PANTHER" id="PTHR32179:SF3">
    <property type="entry name" value="NICOTINATE-NUCLEOTIDE PYROPHOSPHORYLASE [CARBOXYLATING]"/>
    <property type="match status" value="1"/>
</dbReference>
<dbReference type="InterPro" id="IPR013785">
    <property type="entry name" value="Aldolase_TIM"/>
</dbReference>
<keyword evidence="7 12" id="KW-0328">Glycosyltransferase</keyword>